<evidence type="ECO:0000313" key="3">
    <source>
        <dbReference type="Proteomes" id="UP000531561"/>
    </source>
</evidence>
<keyword evidence="3" id="KW-1185">Reference proteome</keyword>
<comment type="caution">
    <text evidence="2">The sequence shown here is derived from an EMBL/GenBank/DDBJ whole genome shotgun (WGS) entry which is preliminary data.</text>
</comment>
<reference evidence="2 3" key="1">
    <citation type="journal article" date="2020" name="Phytopathology">
        <title>A high-quality genome resource of Botrytis fragariae, a new and rapidly spreading fungal pathogen causing strawberry gray mold in the U.S.A.</title>
        <authorList>
            <person name="Wu Y."/>
            <person name="Saski C.A."/>
            <person name="Schnabel G."/>
            <person name="Xiao S."/>
            <person name="Hu M."/>
        </authorList>
    </citation>
    <scope>NUCLEOTIDE SEQUENCE [LARGE SCALE GENOMIC DNA]</scope>
    <source>
        <strain evidence="2 3">BVB16</strain>
    </source>
</reference>
<organism evidence="2 3">
    <name type="scientific">Botrytis fragariae</name>
    <dbReference type="NCBI Taxonomy" id="1964551"/>
    <lineage>
        <taxon>Eukaryota</taxon>
        <taxon>Fungi</taxon>
        <taxon>Dikarya</taxon>
        <taxon>Ascomycota</taxon>
        <taxon>Pezizomycotina</taxon>
        <taxon>Leotiomycetes</taxon>
        <taxon>Helotiales</taxon>
        <taxon>Sclerotiniaceae</taxon>
        <taxon>Botrytis</taxon>
    </lineage>
</organism>
<dbReference type="RefSeq" id="XP_037193837.1">
    <property type="nucleotide sequence ID" value="XM_037333750.1"/>
</dbReference>
<protein>
    <submittedName>
        <fullName evidence="2">Uncharacterized protein</fullName>
    </submittedName>
</protein>
<evidence type="ECO:0000256" key="1">
    <source>
        <dbReference type="SAM" id="SignalP"/>
    </source>
</evidence>
<gene>
    <name evidence="2" type="ORF">Bfra_003342</name>
</gene>
<feature type="chain" id="PRO_5034261461" evidence="1">
    <location>
        <begin position="20"/>
        <end position="63"/>
    </location>
</feature>
<dbReference type="AlphaFoldDB" id="A0A8H6EJU1"/>
<dbReference type="GeneID" id="59257442"/>
<evidence type="ECO:0000313" key="2">
    <source>
        <dbReference type="EMBL" id="KAF5874891.1"/>
    </source>
</evidence>
<proteinExistence type="predicted"/>
<name>A0A8H6EJU1_9HELO</name>
<accession>A0A8H6EJU1</accession>
<sequence length="63" mass="6932">MTVSLVAVSLSFILWQAMYQDVSIDAQFFSSTFQGPFRIVTSLGSLLPNASSHNPNSVKLLRI</sequence>
<dbReference type="EMBL" id="JABFCT010000006">
    <property type="protein sequence ID" value="KAF5874891.1"/>
    <property type="molecule type" value="Genomic_DNA"/>
</dbReference>
<feature type="signal peptide" evidence="1">
    <location>
        <begin position="1"/>
        <end position="19"/>
    </location>
</feature>
<dbReference type="Proteomes" id="UP000531561">
    <property type="component" value="Unassembled WGS sequence"/>
</dbReference>
<keyword evidence="1" id="KW-0732">Signal</keyword>